<comment type="caution">
    <text evidence="1">The sequence shown here is derived from an EMBL/GenBank/DDBJ whole genome shotgun (WGS) entry which is preliminary data.</text>
</comment>
<dbReference type="EMBL" id="JARJLG010000015">
    <property type="protein sequence ID" value="KAJ7774464.1"/>
    <property type="molecule type" value="Genomic_DNA"/>
</dbReference>
<dbReference type="Proteomes" id="UP001215280">
    <property type="component" value="Unassembled WGS sequence"/>
</dbReference>
<dbReference type="AlphaFoldDB" id="A0AAD7JYH2"/>
<accession>A0AAD7JYH2</accession>
<name>A0AAD7JYH2_9AGAR</name>
<protein>
    <submittedName>
        <fullName evidence="1">Uncharacterized protein</fullName>
    </submittedName>
</protein>
<evidence type="ECO:0000313" key="1">
    <source>
        <dbReference type="EMBL" id="KAJ7774464.1"/>
    </source>
</evidence>
<sequence length="169" mass="19056">MAAKALTLTTTISGRRGAANIRKRTWFGMRLTRIGSTWFPMRLTSIGCTGSGLLAKQKDRRKIPSVSSRPALDASPSTSPQLCKHVGFLAPQGMQISTDVYLCVGSAEGSVYWVKVCEKGCRYACTQIQVQYLNQSEKRTLSEQHTLERLLVPEIDAFHKLLYWRYRLR</sequence>
<organism evidence="1 2">
    <name type="scientific">Mycena maculata</name>
    <dbReference type="NCBI Taxonomy" id="230809"/>
    <lineage>
        <taxon>Eukaryota</taxon>
        <taxon>Fungi</taxon>
        <taxon>Dikarya</taxon>
        <taxon>Basidiomycota</taxon>
        <taxon>Agaricomycotina</taxon>
        <taxon>Agaricomycetes</taxon>
        <taxon>Agaricomycetidae</taxon>
        <taxon>Agaricales</taxon>
        <taxon>Marasmiineae</taxon>
        <taxon>Mycenaceae</taxon>
        <taxon>Mycena</taxon>
    </lineage>
</organism>
<evidence type="ECO:0000313" key="2">
    <source>
        <dbReference type="Proteomes" id="UP001215280"/>
    </source>
</evidence>
<gene>
    <name evidence="1" type="ORF">DFH07DRAFT_799744</name>
</gene>
<proteinExistence type="predicted"/>
<keyword evidence="2" id="KW-1185">Reference proteome</keyword>
<reference evidence="1" key="1">
    <citation type="submission" date="2023-03" db="EMBL/GenBank/DDBJ databases">
        <title>Massive genome expansion in bonnet fungi (Mycena s.s.) driven by repeated elements and novel gene families across ecological guilds.</title>
        <authorList>
            <consortium name="Lawrence Berkeley National Laboratory"/>
            <person name="Harder C.B."/>
            <person name="Miyauchi S."/>
            <person name="Viragh M."/>
            <person name="Kuo A."/>
            <person name="Thoen E."/>
            <person name="Andreopoulos B."/>
            <person name="Lu D."/>
            <person name="Skrede I."/>
            <person name="Drula E."/>
            <person name="Henrissat B."/>
            <person name="Morin E."/>
            <person name="Kohler A."/>
            <person name="Barry K."/>
            <person name="LaButti K."/>
            <person name="Morin E."/>
            <person name="Salamov A."/>
            <person name="Lipzen A."/>
            <person name="Mereny Z."/>
            <person name="Hegedus B."/>
            <person name="Baldrian P."/>
            <person name="Stursova M."/>
            <person name="Weitz H."/>
            <person name="Taylor A."/>
            <person name="Grigoriev I.V."/>
            <person name="Nagy L.G."/>
            <person name="Martin F."/>
            <person name="Kauserud H."/>
        </authorList>
    </citation>
    <scope>NUCLEOTIDE SEQUENCE</scope>
    <source>
        <strain evidence="1">CBHHK188m</strain>
    </source>
</reference>